<dbReference type="EMBL" id="QHKI01000071">
    <property type="protein sequence ID" value="RSM69239.1"/>
    <property type="molecule type" value="Genomic_DNA"/>
</dbReference>
<dbReference type="InterPro" id="IPR001264">
    <property type="entry name" value="Glyco_trans_51"/>
</dbReference>
<accession>A0A428YMW2</accession>
<evidence type="ECO:0000256" key="9">
    <source>
        <dbReference type="SAM" id="MobiDB-lite"/>
    </source>
</evidence>
<dbReference type="Gene3D" id="3.40.710.10">
    <property type="entry name" value="DD-peptidase/beta-lactamase superfamily"/>
    <property type="match status" value="1"/>
</dbReference>
<dbReference type="InterPro" id="IPR012338">
    <property type="entry name" value="Beta-lactam/transpept-like"/>
</dbReference>
<dbReference type="Pfam" id="PF00905">
    <property type="entry name" value="Transpeptidase"/>
    <property type="match status" value="1"/>
</dbReference>
<dbReference type="SUPFAM" id="SSF56601">
    <property type="entry name" value="beta-lactamase/transpeptidase-like"/>
    <property type="match status" value="1"/>
</dbReference>
<dbReference type="InterPro" id="IPR050396">
    <property type="entry name" value="Glycosyltr_51/Transpeptidase"/>
</dbReference>
<proteinExistence type="predicted"/>
<evidence type="ECO:0000256" key="3">
    <source>
        <dbReference type="ARBA" id="ARBA00022676"/>
    </source>
</evidence>
<evidence type="ECO:0000313" key="12">
    <source>
        <dbReference type="EMBL" id="RSM69239.1"/>
    </source>
</evidence>
<dbReference type="RefSeq" id="WP_051793503.1">
    <property type="nucleotide sequence ID" value="NZ_QHKI01000071.1"/>
</dbReference>
<dbReference type="PANTHER" id="PTHR32282:SF34">
    <property type="entry name" value="PENICILLIN-BINDING PROTEIN 1A"/>
    <property type="match status" value="1"/>
</dbReference>
<evidence type="ECO:0000256" key="5">
    <source>
        <dbReference type="ARBA" id="ARBA00022801"/>
    </source>
</evidence>
<dbReference type="InterPro" id="IPR001460">
    <property type="entry name" value="PCN-bd_Tpept"/>
</dbReference>
<evidence type="ECO:0000256" key="8">
    <source>
        <dbReference type="ARBA" id="ARBA00049902"/>
    </source>
</evidence>
<keyword evidence="5" id="KW-0378">Hydrolase</keyword>
<evidence type="ECO:0000256" key="4">
    <source>
        <dbReference type="ARBA" id="ARBA00022679"/>
    </source>
</evidence>
<feature type="domain" description="Penicillin-binding protein transpeptidase" evidence="10">
    <location>
        <begin position="316"/>
        <end position="519"/>
    </location>
</feature>
<dbReference type="Proteomes" id="UP000287547">
    <property type="component" value="Unassembled WGS sequence"/>
</dbReference>
<dbReference type="GO" id="GO:0009002">
    <property type="term" value="F:serine-type D-Ala-D-Ala carboxypeptidase activity"/>
    <property type="evidence" value="ECO:0007669"/>
    <property type="project" value="UniProtKB-EC"/>
</dbReference>
<evidence type="ECO:0000256" key="1">
    <source>
        <dbReference type="ARBA" id="ARBA00022645"/>
    </source>
</evidence>
<comment type="caution">
    <text evidence="12">The sequence shown here is derived from an EMBL/GenBank/DDBJ whole genome shotgun (WGS) entry which is preliminary data.</text>
</comment>
<dbReference type="AlphaFoldDB" id="A0A428YMW2"/>
<keyword evidence="2" id="KW-0645">Protease</keyword>
<comment type="catalytic activity">
    <reaction evidence="7">
        <text>Preferential cleavage: (Ac)2-L-Lys-D-Ala-|-D-Ala. Also transpeptidation of peptidyl-alanyl moieties that are N-acyl substituents of D-alanine.</text>
        <dbReference type="EC" id="3.4.16.4"/>
    </reaction>
</comment>
<organism evidence="12 13">
    <name type="scientific">Kibdelosporangium aridum</name>
    <dbReference type="NCBI Taxonomy" id="2030"/>
    <lineage>
        <taxon>Bacteria</taxon>
        <taxon>Bacillati</taxon>
        <taxon>Actinomycetota</taxon>
        <taxon>Actinomycetes</taxon>
        <taxon>Pseudonocardiales</taxon>
        <taxon>Pseudonocardiaceae</taxon>
        <taxon>Kibdelosporangium</taxon>
    </lineage>
</organism>
<dbReference type="OrthoDB" id="9766909at2"/>
<evidence type="ECO:0000259" key="11">
    <source>
        <dbReference type="Pfam" id="PF00912"/>
    </source>
</evidence>
<comment type="catalytic activity">
    <reaction evidence="8">
        <text>[GlcNAc-(1-&gt;4)-Mur2Ac(oyl-L-Ala-gamma-D-Glu-L-Lys-D-Ala-D-Ala)](n)-di-trans,octa-cis-undecaprenyl diphosphate + beta-D-GlcNAc-(1-&gt;4)-Mur2Ac(oyl-L-Ala-gamma-D-Glu-L-Lys-D-Ala-D-Ala)-di-trans,octa-cis-undecaprenyl diphosphate = [GlcNAc-(1-&gt;4)-Mur2Ac(oyl-L-Ala-gamma-D-Glu-L-Lys-D-Ala-D-Ala)](n+1)-di-trans,octa-cis-undecaprenyl diphosphate + di-trans,octa-cis-undecaprenyl diphosphate + H(+)</text>
        <dbReference type="Rhea" id="RHEA:23708"/>
        <dbReference type="Rhea" id="RHEA-COMP:9602"/>
        <dbReference type="Rhea" id="RHEA-COMP:9603"/>
        <dbReference type="ChEBI" id="CHEBI:15378"/>
        <dbReference type="ChEBI" id="CHEBI:58405"/>
        <dbReference type="ChEBI" id="CHEBI:60033"/>
        <dbReference type="ChEBI" id="CHEBI:78435"/>
        <dbReference type="EC" id="2.4.99.28"/>
    </reaction>
</comment>
<feature type="region of interest" description="Disordered" evidence="9">
    <location>
        <begin position="590"/>
        <end position="623"/>
    </location>
</feature>
<sequence>MWGWIRKTLYVLVFLSIAAPLIAFRYSYTLWEVPDPAQIAAGQNQTITLYYSDGKTELARISPKSGDRSSIRFQDIPLHVQHAVLAAEDNTFWENSGFDITGIARAVWNNVTGDSGGGSTITQQYIKKATGNEQLSFGRKWKELVLAKKMADTYSKKDLLTAYLNTVYFGRGANGIQAAAQAYFGKNVQQLDVSEAALLAGVIQRPTYWDPDVDRDNAERRWNFVLGQMSSQGWLADRESLKFPTTLPRDSSPSSARLQIENQVLAELEELADLRRDTLQQRGYRVITTIDQATQTSLEQSMSAVMTGQPDYLRAAAVSLDPKSGGVLAYHGGGNGIGLDYAQSPQDAGTTFGTFVAVAALRQGFRTDHSLDGSSPRMIDGIPFQNPAGVRCSPCSLRASLGMQANTASAQLTSQVGIGAVAEAAHQLGIPRELRGKPMFGKDPDTRIAVGGGSTSVRPIDMARAYATLAANGMRTTPHFVSRVEDIDGNIRYNATLPMTQAIPSKIAQTVTFGLTRDQGAFTRPGTRSFGDDGANAKAWMVGYTFDIVTAVWMGADKIIAIKNKEGRDITAQGEPTTIWRAVMDGYRSTHTLPKPTFDPKELDYPRKPSPDPAARPTPRTTR</sequence>
<dbReference type="PANTHER" id="PTHR32282">
    <property type="entry name" value="BINDING PROTEIN TRANSPEPTIDASE, PUTATIVE-RELATED"/>
    <property type="match status" value="1"/>
</dbReference>
<evidence type="ECO:0000313" key="13">
    <source>
        <dbReference type="Proteomes" id="UP000287547"/>
    </source>
</evidence>
<keyword evidence="3" id="KW-0328">Glycosyltransferase</keyword>
<keyword evidence="4" id="KW-0808">Transferase</keyword>
<dbReference type="GO" id="GO:0006508">
    <property type="term" value="P:proteolysis"/>
    <property type="evidence" value="ECO:0007669"/>
    <property type="project" value="UniProtKB-KW"/>
</dbReference>
<dbReference type="InterPro" id="IPR023346">
    <property type="entry name" value="Lysozyme-like_dom_sf"/>
</dbReference>
<feature type="compositionally biased region" description="Basic and acidic residues" evidence="9">
    <location>
        <begin position="598"/>
        <end position="610"/>
    </location>
</feature>
<dbReference type="GO" id="GO:0030288">
    <property type="term" value="C:outer membrane-bounded periplasmic space"/>
    <property type="evidence" value="ECO:0007669"/>
    <property type="project" value="TreeGrafter"/>
</dbReference>
<gene>
    <name evidence="12" type="ORF">DMH04_46230</name>
</gene>
<dbReference type="GO" id="GO:0008955">
    <property type="term" value="F:peptidoglycan glycosyltransferase activity"/>
    <property type="evidence" value="ECO:0007669"/>
    <property type="project" value="UniProtKB-EC"/>
</dbReference>
<dbReference type="SUPFAM" id="SSF53955">
    <property type="entry name" value="Lysozyme-like"/>
    <property type="match status" value="1"/>
</dbReference>
<dbReference type="GO" id="GO:0009252">
    <property type="term" value="P:peptidoglycan biosynthetic process"/>
    <property type="evidence" value="ECO:0007669"/>
    <property type="project" value="TreeGrafter"/>
</dbReference>
<name>A0A428YMW2_KIBAR</name>
<evidence type="ECO:0000256" key="6">
    <source>
        <dbReference type="ARBA" id="ARBA00023268"/>
    </source>
</evidence>
<evidence type="ECO:0000256" key="7">
    <source>
        <dbReference type="ARBA" id="ARBA00034000"/>
    </source>
</evidence>
<evidence type="ECO:0000256" key="2">
    <source>
        <dbReference type="ARBA" id="ARBA00022670"/>
    </source>
</evidence>
<reference evidence="12 13" key="1">
    <citation type="submission" date="2018-05" db="EMBL/GenBank/DDBJ databases">
        <title>Evolution of GPA BGCs.</title>
        <authorList>
            <person name="Waglechner N."/>
            <person name="Wright G.D."/>
        </authorList>
    </citation>
    <scope>NUCLEOTIDE SEQUENCE [LARGE SCALE GENOMIC DNA]</scope>
    <source>
        <strain evidence="12 13">A82846</strain>
    </source>
</reference>
<keyword evidence="6" id="KW-0511">Multifunctional enzyme</keyword>
<dbReference type="GO" id="GO:0008658">
    <property type="term" value="F:penicillin binding"/>
    <property type="evidence" value="ECO:0007669"/>
    <property type="project" value="InterPro"/>
</dbReference>
<dbReference type="Gene3D" id="1.10.3810.10">
    <property type="entry name" value="Biosynthetic peptidoglycan transglycosylase-like"/>
    <property type="match status" value="1"/>
</dbReference>
<feature type="domain" description="Glycosyl transferase family 51" evidence="11">
    <location>
        <begin position="58"/>
        <end position="229"/>
    </location>
</feature>
<dbReference type="Pfam" id="PF00912">
    <property type="entry name" value="Transgly"/>
    <property type="match status" value="1"/>
</dbReference>
<dbReference type="InterPro" id="IPR036950">
    <property type="entry name" value="PBP_transglycosylase"/>
</dbReference>
<evidence type="ECO:0000259" key="10">
    <source>
        <dbReference type="Pfam" id="PF00905"/>
    </source>
</evidence>
<protein>
    <submittedName>
        <fullName evidence="12">Penicillin-binding protein</fullName>
    </submittedName>
</protein>
<keyword evidence="1" id="KW-0121">Carboxypeptidase</keyword>